<proteinExistence type="predicted"/>
<dbReference type="EMBL" id="HBUE01064560">
    <property type="protein sequence ID" value="CAG6470117.1"/>
    <property type="molecule type" value="Transcribed_RNA"/>
</dbReference>
<evidence type="ECO:0000313" key="1">
    <source>
        <dbReference type="EMBL" id="CAG6470117.1"/>
    </source>
</evidence>
<dbReference type="AlphaFoldDB" id="A0A8D8B785"/>
<name>A0A8D8B785_CULPI</name>
<sequence>MVDRRRKRNGQRVRLHLQPRVLDPLKLLNRNSHLLITDSRLHRPSYLKRINPFSHVILPFNIQRSIHKARLIFPPCRLLTAYNLKRINRWLIRCLQIKSRIDEATLLKVVVYLLPLRRRLPNHLERILPGSISQISDRLHLHARLRKYVAILLVVTPSIPEARILKRTPVHRPVVDRRRRRNVERLVRKERRRQKRVRVRVAATLLARSLHRRQLELIVVHDRSHLGAA</sequence>
<reference evidence="1" key="1">
    <citation type="submission" date="2021-05" db="EMBL/GenBank/DDBJ databases">
        <authorList>
            <person name="Alioto T."/>
            <person name="Alioto T."/>
            <person name="Gomez Garrido J."/>
        </authorList>
    </citation>
    <scope>NUCLEOTIDE SEQUENCE</scope>
</reference>
<accession>A0A8D8B785</accession>
<organism evidence="1">
    <name type="scientific">Culex pipiens</name>
    <name type="common">House mosquito</name>
    <dbReference type="NCBI Taxonomy" id="7175"/>
    <lineage>
        <taxon>Eukaryota</taxon>
        <taxon>Metazoa</taxon>
        <taxon>Ecdysozoa</taxon>
        <taxon>Arthropoda</taxon>
        <taxon>Hexapoda</taxon>
        <taxon>Insecta</taxon>
        <taxon>Pterygota</taxon>
        <taxon>Neoptera</taxon>
        <taxon>Endopterygota</taxon>
        <taxon>Diptera</taxon>
        <taxon>Nematocera</taxon>
        <taxon>Culicoidea</taxon>
        <taxon>Culicidae</taxon>
        <taxon>Culicinae</taxon>
        <taxon>Culicini</taxon>
        <taxon>Culex</taxon>
        <taxon>Culex</taxon>
    </lineage>
</organism>
<protein>
    <submittedName>
        <fullName evidence="1">(northern house mosquito) hypothetical protein</fullName>
    </submittedName>
</protein>